<dbReference type="GeneID" id="71988011"/>
<dbReference type="EMBL" id="CP090165">
    <property type="protein sequence ID" value="UJO14858.1"/>
    <property type="molecule type" value="Genomic_DNA"/>
</dbReference>
<dbReference type="KEGG" id="ffu:CLAFUR5_08133"/>
<dbReference type="Proteomes" id="UP000756132">
    <property type="component" value="Chromosome 3"/>
</dbReference>
<evidence type="ECO:0000313" key="1">
    <source>
        <dbReference type="EMBL" id="UJO14858.1"/>
    </source>
</evidence>
<protein>
    <submittedName>
        <fullName evidence="1">Uncharacterized protein</fullName>
    </submittedName>
</protein>
<sequence length="68" mass="7192">MAFTDLNTLIVRVEPMPSGPDICEKLRPCNNQDAAYLAKAGSQAFAVPSLAAPTPQMNVPVILVLPAN</sequence>
<dbReference type="RefSeq" id="XP_047759224.1">
    <property type="nucleotide sequence ID" value="XM_047907281.1"/>
</dbReference>
<accession>A0A9Q8LDU4</accession>
<dbReference type="AlphaFoldDB" id="A0A9Q8LDU4"/>
<reference evidence="1" key="2">
    <citation type="journal article" date="2022" name="Microb. Genom.">
        <title>A chromosome-scale genome assembly of the tomato pathogen Cladosporium fulvum reveals a compartmentalized genome architecture and the presence of a dispensable chromosome.</title>
        <authorList>
            <person name="Zaccaron A.Z."/>
            <person name="Chen L.H."/>
            <person name="Samaras A."/>
            <person name="Stergiopoulos I."/>
        </authorList>
    </citation>
    <scope>NUCLEOTIDE SEQUENCE</scope>
    <source>
        <strain evidence="1">Race5_Kim</strain>
    </source>
</reference>
<evidence type="ECO:0000313" key="2">
    <source>
        <dbReference type="Proteomes" id="UP000756132"/>
    </source>
</evidence>
<reference evidence="1" key="1">
    <citation type="submission" date="2021-12" db="EMBL/GenBank/DDBJ databases">
        <authorList>
            <person name="Zaccaron A."/>
            <person name="Stergiopoulos I."/>
        </authorList>
    </citation>
    <scope>NUCLEOTIDE SEQUENCE</scope>
    <source>
        <strain evidence="1">Race5_Kim</strain>
    </source>
</reference>
<name>A0A9Q8LDU4_PASFU</name>
<keyword evidence="2" id="KW-1185">Reference proteome</keyword>
<proteinExistence type="predicted"/>
<gene>
    <name evidence="1" type="ORF">CLAFUR5_08133</name>
</gene>
<organism evidence="1 2">
    <name type="scientific">Passalora fulva</name>
    <name type="common">Tomato leaf mold</name>
    <name type="synonym">Cladosporium fulvum</name>
    <dbReference type="NCBI Taxonomy" id="5499"/>
    <lineage>
        <taxon>Eukaryota</taxon>
        <taxon>Fungi</taxon>
        <taxon>Dikarya</taxon>
        <taxon>Ascomycota</taxon>
        <taxon>Pezizomycotina</taxon>
        <taxon>Dothideomycetes</taxon>
        <taxon>Dothideomycetidae</taxon>
        <taxon>Mycosphaerellales</taxon>
        <taxon>Mycosphaerellaceae</taxon>
        <taxon>Fulvia</taxon>
    </lineage>
</organism>